<accession>A0A815SXI5</accession>
<name>A0A815SXI5_9BILA</name>
<proteinExistence type="predicted"/>
<evidence type="ECO:0000313" key="2">
    <source>
        <dbReference type="Proteomes" id="UP000663845"/>
    </source>
</evidence>
<dbReference type="InterPro" id="IPR052481">
    <property type="entry name" value="DZAN1"/>
</dbReference>
<dbReference type="Pfam" id="PF13287">
    <property type="entry name" value="Fn3_assoc"/>
    <property type="match status" value="1"/>
</dbReference>
<dbReference type="InterPro" id="IPR026876">
    <property type="entry name" value="Fn3_assoc_repeat"/>
</dbReference>
<dbReference type="Proteomes" id="UP000663845">
    <property type="component" value="Unassembled WGS sequence"/>
</dbReference>
<sequence>MISGSISAPYIVPLRVEQTPQFLIDTNTLIEIRSDSSDVDIYYTLDGTKPDAFITLTTKRSTIQYRKPFYVPREFAHGGKVPIKAVAVSRNGIRESIVVTKIFDIKTVPSDHLTSDEYENRYLYELQQERKELMRRVHDDHDRNLPDSLYHSRNNLLSQENSPQYVNVDSQKPPEVLQCAHCFAPKMTDAYTRFCTSCGRP</sequence>
<evidence type="ECO:0000313" key="1">
    <source>
        <dbReference type="EMBL" id="CAF1499712.1"/>
    </source>
</evidence>
<organism evidence="1 2">
    <name type="scientific">Adineta steineri</name>
    <dbReference type="NCBI Taxonomy" id="433720"/>
    <lineage>
        <taxon>Eukaryota</taxon>
        <taxon>Metazoa</taxon>
        <taxon>Spiralia</taxon>
        <taxon>Gnathifera</taxon>
        <taxon>Rotifera</taxon>
        <taxon>Eurotatoria</taxon>
        <taxon>Bdelloidea</taxon>
        <taxon>Adinetida</taxon>
        <taxon>Adinetidae</taxon>
        <taxon>Adineta</taxon>
    </lineage>
</organism>
<protein>
    <submittedName>
        <fullName evidence="1">Uncharacterized protein</fullName>
    </submittedName>
</protein>
<dbReference type="PANTHER" id="PTHR16058">
    <property type="entry name" value="DOUBLE ZINC RIBBON AND ANKYRIN REPEAT-CONTAINING PROTEIN 1"/>
    <property type="match status" value="1"/>
</dbReference>
<dbReference type="PANTHER" id="PTHR16058:SF4">
    <property type="entry name" value="DOUBLE ZINC RIBBON AND ANKYRIN REPEAT-CONTAINING PROTEIN 1"/>
    <property type="match status" value="1"/>
</dbReference>
<gene>
    <name evidence="1" type="ORF">JYZ213_LOCUS43410</name>
</gene>
<comment type="caution">
    <text evidence="1">The sequence shown here is derived from an EMBL/GenBank/DDBJ whole genome shotgun (WGS) entry which is preliminary data.</text>
</comment>
<feature type="non-terminal residue" evidence="1">
    <location>
        <position position="201"/>
    </location>
</feature>
<dbReference type="EMBL" id="CAJNOG010002315">
    <property type="protein sequence ID" value="CAF1499712.1"/>
    <property type="molecule type" value="Genomic_DNA"/>
</dbReference>
<reference evidence="1" key="1">
    <citation type="submission" date="2021-02" db="EMBL/GenBank/DDBJ databases">
        <authorList>
            <person name="Nowell W R."/>
        </authorList>
    </citation>
    <scope>NUCLEOTIDE SEQUENCE</scope>
</reference>
<dbReference type="AlphaFoldDB" id="A0A815SXI5"/>